<sequence length="63" mass="6969">MPTVRMSGAGNNMAGGDKLETTETSSERFVDMKKIALKHNASKLKIKRGLNPMILCEPSKFMK</sequence>
<dbReference type="AlphaFoldDB" id="A0AAN1YB47"/>
<protein>
    <submittedName>
        <fullName evidence="2">Uncharacterized protein</fullName>
    </submittedName>
</protein>
<evidence type="ECO:0000256" key="1">
    <source>
        <dbReference type="SAM" id="MobiDB-lite"/>
    </source>
</evidence>
<accession>A0AAN1YB47</accession>
<dbReference type="Proteomes" id="UP001058353">
    <property type="component" value="Plasmid pKAM644_2"/>
</dbReference>
<evidence type="ECO:0000313" key="3">
    <source>
        <dbReference type="Proteomes" id="UP001058353"/>
    </source>
</evidence>
<reference evidence="2" key="1">
    <citation type="submission" date="2022-07" db="EMBL/GenBank/DDBJ databases">
        <title>Complete genome sequence of carbapenem-resistant Klebsiella spp. in Japan.</title>
        <authorList>
            <person name="Maehana S."/>
            <person name="Suzuki M."/>
            <person name="Kitasato H."/>
        </authorList>
    </citation>
    <scope>NUCLEOTIDE SEQUENCE</scope>
    <source>
        <strain evidence="2">KAM644</strain>
        <plasmid evidence="2">pKAM644_2</plasmid>
    </source>
</reference>
<feature type="region of interest" description="Disordered" evidence="1">
    <location>
        <begin position="1"/>
        <end position="25"/>
    </location>
</feature>
<evidence type="ECO:0000313" key="2">
    <source>
        <dbReference type="EMBL" id="BDO16318.1"/>
    </source>
</evidence>
<dbReference type="EMBL" id="AP026409">
    <property type="protein sequence ID" value="BDO16318.1"/>
    <property type="molecule type" value="Genomic_DNA"/>
</dbReference>
<gene>
    <name evidence="2" type="ORF">KAM644c_53840</name>
</gene>
<name>A0AAN1YB47_9ENTR</name>
<keyword evidence="2" id="KW-0614">Plasmid</keyword>
<proteinExistence type="predicted"/>
<organism evidence="2 3">
    <name type="scientific">Klebsiella quasipneumoniae subsp. quasipneumoniae</name>
    <dbReference type="NCBI Taxonomy" id="1667327"/>
    <lineage>
        <taxon>Bacteria</taxon>
        <taxon>Pseudomonadati</taxon>
        <taxon>Pseudomonadota</taxon>
        <taxon>Gammaproteobacteria</taxon>
        <taxon>Enterobacterales</taxon>
        <taxon>Enterobacteriaceae</taxon>
        <taxon>Klebsiella/Raoultella group</taxon>
        <taxon>Klebsiella</taxon>
        <taxon>Klebsiella pneumoniae complex</taxon>
    </lineage>
</organism>
<geneLocation type="plasmid" evidence="2 3">
    <name>pKAM644_2</name>
</geneLocation>